<evidence type="ECO:0000313" key="2">
    <source>
        <dbReference type="Proteomes" id="UP001597373"/>
    </source>
</evidence>
<name>A0ABW5DDQ5_9HYPH</name>
<dbReference type="RefSeq" id="WP_345097599.1">
    <property type="nucleotide sequence ID" value="NZ_BAABGS010000002.1"/>
</dbReference>
<proteinExistence type="predicted"/>
<comment type="caution">
    <text evidence="1">The sequence shown here is derived from an EMBL/GenBank/DDBJ whole genome shotgun (WGS) entry which is preliminary data.</text>
</comment>
<organism evidence="1 2">
    <name type="scientific">Chelativorans composti</name>
    <dbReference type="NCBI Taxonomy" id="768533"/>
    <lineage>
        <taxon>Bacteria</taxon>
        <taxon>Pseudomonadati</taxon>
        <taxon>Pseudomonadota</taxon>
        <taxon>Alphaproteobacteria</taxon>
        <taxon>Hyphomicrobiales</taxon>
        <taxon>Phyllobacteriaceae</taxon>
        <taxon>Chelativorans</taxon>
    </lineage>
</organism>
<dbReference type="EMBL" id="JBHUIR010000001">
    <property type="protein sequence ID" value="MFD2258151.1"/>
    <property type="molecule type" value="Genomic_DNA"/>
</dbReference>
<dbReference type="Proteomes" id="UP001597373">
    <property type="component" value="Unassembled WGS sequence"/>
</dbReference>
<protein>
    <submittedName>
        <fullName evidence="1">Uncharacterized protein</fullName>
    </submittedName>
</protein>
<evidence type="ECO:0000313" key="1">
    <source>
        <dbReference type="EMBL" id="MFD2258151.1"/>
    </source>
</evidence>
<keyword evidence="2" id="KW-1185">Reference proteome</keyword>
<reference evidence="2" key="1">
    <citation type="journal article" date="2019" name="Int. J. Syst. Evol. Microbiol.">
        <title>The Global Catalogue of Microorganisms (GCM) 10K type strain sequencing project: providing services to taxonomists for standard genome sequencing and annotation.</title>
        <authorList>
            <consortium name="The Broad Institute Genomics Platform"/>
            <consortium name="The Broad Institute Genome Sequencing Center for Infectious Disease"/>
            <person name="Wu L."/>
            <person name="Ma J."/>
        </authorList>
    </citation>
    <scope>NUCLEOTIDE SEQUENCE [LARGE SCALE GENOMIC DNA]</scope>
    <source>
        <strain evidence="2">KCTC 23707</strain>
    </source>
</reference>
<accession>A0ABW5DDQ5</accession>
<gene>
    <name evidence="1" type="ORF">ACFSMZ_00010</name>
</gene>
<sequence>MEEYTFNVHRHRFAAWCAASASGASSKCRFSVELGVKLMEKAGLPDWLENLPSAATFDAEHARMRERLAQCASTARLYGAFSHGIAAKMINCYLKAALIGQERVLNYIHPPIDRILVAALRKADVGEPGSYIWTEINKQGGWSNMTSELYEDAIARIKQLRPGALWAIEEYWIGYQTRKAKPSLT</sequence>